<feature type="compositionally biased region" description="Low complexity" evidence="1">
    <location>
        <begin position="672"/>
        <end position="685"/>
    </location>
</feature>
<feature type="compositionally biased region" description="Basic and acidic residues" evidence="1">
    <location>
        <begin position="203"/>
        <end position="212"/>
    </location>
</feature>
<dbReference type="EMBL" id="JAZGQL010000001">
    <property type="protein sequence ID" value="MEE6305357.1"/>
    <property type="molecule type" value="Genomic_DNA"/>
</dbReference>
<feature type="compositionally biased region" description="Basic and acidic residues" evidence="1">
    <location>
        <begin position="158"/>
        <end position="169"/>
    </location>
</feature>
<dbReference type="Pfam" id="PF07179">
    <property type="entry name" value="SseB"/>
    <property type="match status" value="2"/>
</dbReference>
<feature type="compositionally biased region" description="Low complexity" evidence="1">
    <location>
        <begin position="313"/>
        <end position="329"/>
    </location>
</feature>
<organism evidence="3 4">
    <name type="scientific">Plantactinospora veratri</name>
    <dbReference type="NCBI Taxonomy" id="1436122"/>
    <lineage>
        <taxon>Bacteria</taxon>
        <taxon>Bacillati</taxon>
        <taxon>Actinomycetota</taxon>
        <taxon>Actinomycetes</taxon>
        <taxon>Micromonosporales</taxon>
        <taxon>Micromonosporaceae</taxon>
        <taxon>Plantactinospora</taxon>
    </lineage>
</organism>
<dbReference type="Proteomes" id="UP001339911">
    <property type="component" value="Unassembled WGS sequence"/>
</dbReference>
<feature type="compositionally biased region" description="Pro residues" evidence="1">
    <location>
        <begin position="330"/>
        <end position="340"/>
    </location>
</feature>
<evidence type="ECO:0000256" key="1">
    <source>
        <dbReference type="SAM" id="MobiDB-lite"/>
    </source>
</evidence>
<comment type="caution">
    <text evidence="3">The sequence shown here is derived from an EMBL/GenBank/DDBJ whole genome shotgun (WGS) entry which is preliminary data.</text>
</comment>
<keyword evidence="4" id="KW-1185">Reference proteome</keyword>
<proteinExistence type="predicted"/>
<sequence>MTEWEPATETEAAMRDALRAGDQELYFRILARTDLLLPVSAEALAGRAPMGWGTWTTGGRTHVLAFTSTAALRACLAENAGSTRRAAYPELAAGWPNPEWWLAVNPGLPIEGYLPAWFVSQLSRGDVRLPGRSMGARARLEQVERAARARATAAVPRRPPEGPPHRAEPEPAGAFRPVEPDGMPFRPAGSDGLPLRSPGTARESAEFFRPVDADSPGLPPRSPEAFQEPVEASQEPTESYREPAESYREPAESSWSVESSREPVESFRESIDTYREPVESSWPVEPVREPVEQSRPDETATEAAPTMMPPAGEPAATAPSSDDPTVFPSSPAPAPVPPTGTPATVPVIAPTPARSGLGGEFGSQISEDTSAGWMTPAGPGRPTSASRANGSSGAETPAAPPSSVSAPPSSDAPAAPPPAWHGPVGQQLDRPIEAVETPQERPGGPVAQRTPPPEAPAPQPWTAAPGHAEPSLFTPVSRRPADDAPADPVSASRPATDPVSASWTAADPEATGPETVGAGPTEPIRTGTGLSQSFDGHSFPTGSLTMGSLPTENLTAAPTPSEQFSTGPAGIGEATAGRPAREQFSAGPGVRERFGAASSVTGQFSAGRVAEQFSAGRSARAQYAAGTPVDEQYAGAQVTERFPVGPQVTEQFDSATAATEPISTGMPPTHQTPAGAAPTEPTPAGAAGGRQPDAVPGTSGPAAPEAPAGGVVAEAPGGADPAPARRLPSDFTPANEVEQSLLDAAGDGSTDTFLSTLLLARVLLPVAFNSAPGARPGDDGFEWRTELLDGERYVVVFTSPERLGDHLPETIDTVEVKFARLIRRWPDDNYSFAVNPGTPVGAKLPGGQIVALANWAAEVGLGDDTGEPAPQAPAEEEAPRSTYAPAPEDPGRPTMMQKTIAPSQLSYYLDRGYDRVSGFVHRASEVAHLRTPAKLYAALGLNHPGSPFDRDAEEIYVLRWPAYRPSLYRIPYGGQNEAAMRAMEGWVIERPPFRGNGFAPGESSDVVAEFKVDSVRLPHGAQLHRIGLDGTERLVATLDCDVPVWRRAEED</sequence>
<feature type="region of interest" description="Disordered" evidence="1">
    <location>
        <begin position="659"/>
        <end position="730"/>
    </location>
</feature>
<feature type="compositionally biased region" description="Low complexity" evidence="1">
    <location>
        <begin position="401"/>
        <end position="413"/>
    </location>
</feature>
<accession>A0ABU7S6X7</accession>
<reference evidence="3 4" key="1">
    <citation type="submission" date="2024-01" db="EMBL/GenBank/DDBJ databases">
        <title>Genome insights into Plantactinospora veratri sp. nov.</title>
        <authorList>
            <person name="Wang L."/>
        </authorList>
    </citation>
    <scope>NUCLEOTIDE SEQUENCE [LARGE SCALE GENOMIC DNA]</scope>
    <source>
        <strain evidence="3 4">NEAU-FHS4</strain>
    </source>
</reference>
<evidence type="ECO:0000259" key="2">
    <source>
        <dbReference type="Pfam" id="PF07179"/>
    </source>
</evidence>
<evidence type="ECO:0000313" key="3">
    <source>
        <dbReference type="EMBL" id="MEE6305357.1"/>
    </source>
</evidence>
<feature type="compositionally biased region" description="Low complexity" evidence="1">
    <location>
        <begin position="486"/>
        <end position="495"/>
    </location>
</feature>
<evidence type="ECO:0000313" key="4">
    <source>
        <dbReference type="Proteomes" id="UP001339911"/>
    </source>
</evidence>
<feature type="compositionally biased region" description="Low complexity" evidence="1">
    <location>
        <begin position="700"/>
        <end position="724"/>
    </location>
</feature>
<feature type="compositionally biased region" description="Polar residues" evidence="1">
    <location>
        <begin position="528"/>
        <end position="566"/>
    </location>
</feature>
<feature type="compositionally biased region" description="Pro residues" evidence="1">
    <location>
        <begin position="450"/>
        <end position="459"/>
    </location>
</feature>
<dbReference type="InterPro" id="IPR009839">
    <property type="entry name" value="SseB_N"/>
</dbReference>
<name>A0ABU7S6X7_9ACTN</name>
<feature type="compositionally biased region" description="Basic and acidic residues" evidence="1">
    <location>
        <begin position="259"/>
        <end position="278"/>
    </location>
</feature>
<protein>
    <submittedName>
        <fullName evidence="3">SseB family protein</fullName>
    </submittedName>
</protein>
<feature type="region of interest" description="Disordered" evidence="1">
    <location>
        <begin position="142"/>
        <end position="589"/>
    </location>
</feature>
<feature type="domain" description="SseB protein N-terminal" evidence="2">
    <location>
        <begin position="743"/>
        <end position="849"/>
    </location>
</feature>
<gene>
    <name evidence="3" type="ORF">V1634_00715</name>
</gene>
<feature type="region of interest" description="Disordered" evidence="1">
    <location>
        <begin position="860"/>
        <end position="896"/>
    </location>
</feature>
<feature type="compositionally biased region" description="Basic and acidic residues" evidence="1">
    <location>
        <begin position="286"/>
        <end position="298"/>
    </location>
</feature>
<feature type="compositionally biased region" description="Low complexity" evidence="1">
    <location>
        <begin position="341"/>
        <end position="353"/>
    </location>
</feature>
<feature type="compositionally biased region" description="Polar residues" evidence="1">
    <location>
        <begin position="383"/>
        <end position="394"/>
    </location>
</feature>
<feature type="compositionally biased region" description="Basic and acidic residues" evidence="1">
    <location>
        <begin position="238"/>
        <end position="251"/>
    </location>
</feature>
<dbReference type="RefSeq" id="WP_331205759.1">
    <property type="nucleotide sequence ID" value="NZ_JAZGQL010000001.1"/>
</dbReference>
<feature type="domain" description="SseB protein N-terminal" evidence="2">
    <location>
        <begin position="16"/>
        <end position="116"/>
    </location>
</feature>